<dbReference type="EMBL" id="JBHSON010000070">
    <property type="protein sequence ID" value="MFC5751465.1"/>
    <property type="molecule type" value="Genomic_DNA"/>
</dbReference>
<evidence type="ECO:0000313" key="2">
    <source>
        <dbReference type="EMBL" id="MFC5751465.1"/>
    </source>
</evidence>
<dbReference type="Gene3D" id="3.40.50.12780">
    <property type="entry name" value="N-terminal domain of ligase-like"/>
    <property type="match status" value="1"/>
</dbReference>
<proteinExistence type="predicted"/>
<dbReference type="PANTHER" id="PTHR42921">
    <property type="entry name" value="ACETOACETYL-COA SYNTHETASE"/>
    <property type="match status" value="1"/>
</dbReference>
<comment type="caution">
    <text evidence="2">The sequence shown here is derived from an EMBL/GenBank/DDBJ whole genome shotgun (WGS) entry which is preliminary data.</text>
</comment>
<dbReference type="InterPro" id="IPR032387">
    <property type="entry name" value="ACAS_N"/>
</dbReference>
<organism evidence="2 3">
    <name type="scientific">Actinomadura rugatobispora</name>
    <dbReference type="NCBI Taxonomy" id="1994"/>
    <lineage>
        <taxon>Bacteria</taxon>
        <taxon>Bacillati</taxon>
        <taxon>Actinomycetota</taxon>
        <taxon>Actinomycetes</taxon>
        <taxon>Streptosporangiales</taxon>
        <taxon>Thermomonosporaceae</taxon>
        <taxon>Actinomadura</taxon>
    </lineage>
</organism>
<protein>
    <submittedName>
        <fullName evidence="2">Acetyl-coenzyme A synthetase N-terminal domain-containing protein</fullName>
    </submittedName>
</protein>
<dbReference type="RefSeq" id="WP_378287438.1">
    <property type="nucleotide sequence ID" value="NZ_JBHSON010000070.1"/>
</dbReference>
<feature type="domain" description="Acetyl-coenzyme A synthetase N-terminal" evidence="1">
    <location>
        <begin position="1"/>
        <end position="55"/>
    </location>
</feature>
<dbReference type="PANTHER" id="PTHR42921:SF1">
    <property type="entry name" value="ACETOACETYL-COA SYNTHETASE"/>
    <property type="match status" value="1"/>
</dbReference>
<reference evidence="3" key="1">
    <citation type="journal article" date="2019" name="Int. J. Syst. Evol. Microbiol.">
        <title>The Global Catalogue of Microorganisms (GCM) 10K type strain sequencing project: providing services to taxonomists for standard genome sequencing and annotation.</title>
        <authorList>
            <consortium name="The Broad Institute Genomics Platform"/>
            <consortium name="The Broad Institute Genome Sequencing Center for Infectious Disease"/>
            <person name="Wu L."/>
            <person name="Ma J."/>
        </authorList>
    </citation>
    <scope>NUCLEOTIDE SEQUENCE [LARGE SCALE GENOMIC DNA]</scope>
    <source>
        <strain evidence="3">KCTC 42087</strain>
    </source>
</reference>
<evidence type="ECO:0000259" key="1">
    <source>
        <dbReference type="Pfam" id="PF16177"/>
    </source>
</evidence>
<dbReference type="SUPFAM" id="SSF56801">
    <property type="entry name" value="Acetyl-CoA synthetase-like"/>
    <property type="match status" value="1"/>
</dbReference>
<gene>
    <name evidence="2" type="ORF">ACFPZN_38100</name>
</gene>
<evidence type="ECO:0000313" key="3">
    <source>
        <dbReference type="Proteomes" id="UP001596074"/>
    </source>
</evidence>
<name>A0ABW1A7E8_9ACTN</name>
<sequence>MWEWSVRDLENFWTSIAEHFDVKWQVPPETGRSRLDDVAGAVWFPGSRLNYAANVLRLPGVAPDDIVVRAYSETRPPQSLTATQLRDTVTRVAAGLRRLIFAWASSRSASRP</sequence>
<dbReference type="InterPro" id="IPR042099">
    <property type="entry name" value="ANL_N_sf"/>
</dbReference>
<dbReference type="Proteomes" id="UP001596074">
    <property type="component" value="Unassembled WGS sequence"/>
</dbReference>
<accession>A0ABW1A7E8</accession>
<keyword evidence="3" id="KW-1185">Reference proteome</keyword>
<dbReference type="Pfam" id="PF16177">
    <property type="entry name" value="ACAS_N"/>
    <property type="match status" value="1"/>
</dbReference>